<evidence type="ECO:0000313" key="2">
    <source>
        <dbReference type="EMBL" id="RDU35711.1"/>
    </source>
</evidence>
<gene>
    <name evidence="2" type="ORF">DRW41_16335</name>
</gene>
<dbReference type="OrthoDB" id="2427314at2"/>
<dbReference type="AlphaFoldDB" id="A0A3D8GN48"/>
<organism evidence="2 3">
    <name type="scientific">Neobacillus piezotolerans</name>
    <dbReference type="NCBI Taxonomy" id="2259171"/>
    <lineage>
        <taxon>Bacteria</taxon>
        <taxon>Bacillati</taxon>
        <taxon>Bacillota</taxon>
        <taxon>Bacilli</taxon>
        <taxon>Bacillales</taxon>
        <taxon>Bacillaceae</taxon>
        <taxon>Neobacillus</taxon>
    </lineage>
</organism>
<sequence length="155" mass="18048">MNFSKNTLNQIKFVLDTITDIADQLKEEDLKFRPTENKHSVGELFEHLAMICLADLRIAQGFSKEEMDTFYSGRSYKTIPEIKASIAENYQILKEAYLGFSEKELNEQITSYWGVTYSRFEWLLEILAHLCHHRGQLHAILVHCLHKDPGIPLFE</sequence>
<dbReference type="SUPFAM" id="SSF109854">
    <property type="entry name" value="DinB/YfiT-like putative metalloenzymes"/>
    <property type="match status" value="1"/>
</dbReference>
<dbReference type="EMBL" id="QNQT01000008">
    <property type="protein sequence ID" value="RDU35711.1"/>
    <property type="molecule type" value="Genomic_DNA"/>
</dbReference>
<keyword evidence="3" id="KW-1185">Reference proteome</keyword>
<reference evidence="2 3" key="1">
    <citation type="submission" date="2018-07" db="EMBL/GenBank/DDBJ databases">
        <title>Bacillus sp. YLB-04 draft genome sequence.</title>
        <authorList>
            <person name="Yu L."/>
            <person name="Tang X."/>
        </authorList>
    </citation>
    <scope>NUCLEOTIDE SEQUENCE [LARGE SCALE GENOMIC DNA]</scope>
    <source>
        <strain evidence="2 3">YLB-04</strain>
    </source>
</reference>
<dbReference type="InterPro" id="IPR034660">
    <property type="entry name" value="DinB/YfiT-like"/>
</dbReference>
<protein>
    <submittedName>
        <fullName evidence="2">DinB family protein</fullName>
    </submittedName>
</protein>
<proteinExistence type="predicted"/>
<dbReference type="Proteomes" id="UP000257144">
    <property type="component" value="Unassembled WGS sequence"/>
</dbReference>
<evidence type="ECO:0000259" key="1">
    <source>
        <dbReference type="Pfam" id="PF12867"/>
    </source>
</evidence>
<dbReference type="InterPro" id="IPR024775">
    <property type="entry name" value="DinB-like"/>
</dbReference>
<accession>A0A3D8GN48</accession>
<feature type="domain" description="DinB-like" evidence="1">
    <location>
        <begin position="12"/>
        <end position="137"/>
    </location>
</feature>
<dbReference type="RefSeq" id="WP_115453089.1">
    <property type="nucleotide sequence ID" value="NZ_QNQT01000008.1"/>
</dbReference>
<comment type="caution">
    <text evidence="2">The sequence shown here is derived from an EMBL/GenBank/DDBJ whole genome shotgun (WGS) entry which is preliminary data.</text>
</comment>
<name>A0A3D8GN48_9BACI</name>
<evidence type="ECO:0000313" key="3">
    <source>
        <dbReference type="Proteomes" id="UP000257144"/>
    </source>
</evidence>
<dbReference type="Pfam" id="PF12867">
    <property type="entry name" value="DinB_2"/>
    <property type="match status" value="1"/>
</dbReference>
<dbReference type="Gene3D" id="1.20.120.450">
    <property type="entry name" value="dinb family like domain"/>
    <property type="match status" value="1"/>
</dbReference>